<keyword evidence="3" id="KW-1185">Reference proteome</keyword>
<protein>
    <submittedName>
        <fullName evidence="2">Uncharacterized protein</fullName>
    </submittedName>
</protein>
<feature type="compositionally biased region" description="Polar residues" evidence="1">
    <location>
        <begin position="207"/>
        <end position="221"/>
    </location>
</feature>
<name>A0ABY4CCD7_9BACT</name>
<accession>A0ABY4CCD7</accession>
<dbReference type="Proteomes" id="UP000830116">
    <property type="component" value="Chromosome"/>
</dbReference>
<dbReference type="EMBL" id="CP093442">
    <property type="protein sequence ID" value="UOE99859.1"/>
    <property type="molecule type" value="Genomic_DNA"/>
</dbReference>
<evidence type="ECO:0000256" key="1">
    <source>
        <dbReference type="SAM" id="MobiDB-lite"/>
    </source>
</evidence>
<organism evidence="2 3">
    <name type="scientific">Bdellovibrio reynosensis</name>
    <dbReference type="NCBI Taxonomy" id="2835041"/>
    <lineage>
        <taxon>Bacteria</taxon>
        <taxon>Pseudomonadati</taxon>
        <taxon>Bdellovibrionota</taxon>
        <taxon>Bdellovibrionia</taxon>
        <taxon>Bdellovibrionales</taxon>
        <taxon>Pseudobdellovibrionaceae</taxon>
        <taxon>Bdellovibrio</taxon>
    </lineage>
</organism>
<sequence length="228" mass="25958">MERFKVSGDDLRNFYQGNIELGKVFSDIESDLRSTNQVVCRYIVNGLEIAEAEEAKFATVTLEQIETLEYLTENSRDLTSIVLKGWIEALPELIQNTENLAQRMRTQGFTGLLKSIHELVSNCEYLIDSTVMIKSTMGDQFLVTSPVDWFKAEEESKRTVTEALQALENKDFVLLADVLEYDLNNVLQMWLDHLRMLEKSLNGEYTGPNSIDTNQTRSNSMGGKRIAN</sequence>
<evidence type="ECO:0000313" key="2">
    <source>
        <dbReference type="EMBL" id="UOE99859.1"/>
    </source>
</evidence>
<proteinExistence type="predicted"/>
<feature type="region of interest" description="Disordered" evidence="1">
    <location>
        <begin position="205"/>
        <end position="228"/>
    </location>
</feature>
<dbReference type="RefSeq" id="WP_243535233.1">
    <property type="nucleotide sequence ID" value="NZ_CP093442.1"/>
</dbReference>
<evidence type="ECO:0000313" key="3">
    <source>
        <dbReference type="Proteomes" id="UP000830116"/>
    </source>
</evidence>
<gene>
    <name evidence="2" type="ORF">MNR06_09135</name>
</gene>
<reference evidence="2" key="1">
    <citation type="submission" date="2022-03" db="EMBL/GenBank/DDBJ databases">
        <title>Genome Identification and Characterization of new species Bdellovibrio reynosense LBG001 sp. nov. from a Mexico soil sample.</title>
        <authorList>
            <person name="Camilli A."/>
            <person name="Ajao Y."/>
            <person name="Guo X."/>
        </authorList>
    </citation>
    <scope>NUCLEOTIDE SEQUENCE</scope>
    <source>
        <strain evidence="2">LBG001</strain>
    </source>
</reference>